<keyword evidence="8 11" id="KW-0472">Membrane</keyword>
<dbReference type="PROSITE" id="PS00379">
    <property type="entry name" value="CDP_ALCOHOL_P_TRANSF"/>
    <property type="match status" value="1"/>
</dbReference>
<evidence type="ECO:0000313" key="15">
    <source>
        <dbReference type="EMBL" id="CAB4852512.1"/>
    </source>
</evidence>
<comment type="subcellular location">
    <subcellularLocation>
        <location evidence="1">Membrane</location>
        <topology evidence="1">Multi-pass membrane protein</topology>
    </subcellularLocation>
</comment>
<reference evidence="15" key="1">
    <citation type="submission" date="2020-05" db="EMBL/GenBank/DDBJ databases">
        <authorList>
            <person name="Chiriac C."/>
            <person name="Salcher M."/>
            <person name="Ghai R."/>
            <person name="Kavagutti S V."/>
        </authorList>
    </citation>
    <scope>NUCLEOTIDE SEQUENCE</scope>
</reference>
<dbReference type="EMBL" id="CAEZYF010000005">
    <property type="protein sequence ID" value="CAB4716804.1"/>
    <property type="molecule type" value="Genomic_DNA"/>
</dbReference>
<evidence type="ECO:0000256" key="8">
    <source>
        <dbReference type="ARBA" id="ARBA00023136"/>
    </source>
</evidence>
<dbReference type="InterPro" id="IPR043130">
    <property type="entry name" value="CDP-OH_PTrfase_TM_dom"/>
</dbReference>
<dbReference type="GO" id="GO:0046474">
    <property type="term" value="P:glycerophospholipid biosynthetic process"/>
    <property type="evidence" value="ECO:0007669"/>
    <property type="project" value="TreeGrafter"/>
</dbReference>
<dbReference type="PANTHER" id="PTHR14269">
    <property type="entry name" value="CDP-DIACYLGLYCEROL--GLYCEROL-3-PHOSPHATE 3-PHOSPHATIDYLTRANSFERASE-RELATED"/>
    <property type="match status" value="1"/>
</dbReference>
<keyword evidence="10" id="KW-1208">Phospholipid metabolism</keyword>
<evidence type="ECO:0000313" key="13">
    <source>
        <dbReference type="EMBL" id="CAB4716804.1"/>
    </source>
</evidence>
<evidence type="ECO:0000256" key="9">
    <source>
        <dbReference type="ARBA" id="ARBA00023209"/>
    </source>
</evidence>
<keyword evidence="7" id="KW-0443">Lipid metabolism</keyword>
<dbReference type="EMBL" id="CAFBOL010000152">
    <property type="protein sequence ID" value="CAB5018921.1"/>
    <property type="molecule type" value="Genomic_DNA"/>
</dbReference>
<dbReference type="PIRSF" id="PIRSF000847">
    <property type="entry name" value="Phos_ph_gly_syn"/>
    <property type="match status" value="1"/>
</dbReference>
<keyword evidence="9" id="KW-0594">Phospholipid biosynthesis</keyword>
<evidence type="ECO:0000256" key="11">
    <source>
        <dbReference type="SAM" id="Phobius"/>
    </source>
</evidence>
<evidence type="ECO:0000313" key="17">
    <source>
        <dbReference type="EMBL" id="CAB5018921.1"/>
    </source>
</evidence>
<protein>
    <submittedName>
        <fullName evidence="15">Unannotated protein</fullName>
    </submittedName>
</protein>
<sequence length="199" mass="22101">MTEPDSQLSTHKLLTAPNLFTLVRLCCIPLFLWMLFGRDNRAGAAWLLGGLGATDWVDGWLARRFNQVSEFGKMFDPTADRLLFIVGITGIMIDGSAPLWFCWVVLVREVVVGGTIAIATVAFKMERFDVTWWGKTATFLLMFAFPGFMLGASDFFAHTGFQIAAWLVGIPGLVLSYYTAFGYVPTIRASLRSGRARRG</sequence>
<evidence type="ECO:0000256" key="7">
    <source>
        <dbReference type="ARBA" id="ARBA00023098"/>
    </source>
</evidence>
<name>A0A6J7C3C3_9ZZZZ</name>
<keyword evidence="4" id="KW-0808">Transferase</keyword>
<feature type="transmembrane region" description="Helical" evidence="11">
    <location>
        <begin position="137"/>
        <end position="157"/>
    </location>
</feature>
<dbReference type="AlphaFoldDB" id="A0A6J7C3C3"/>
<evidence type="ECO:0000256" key="5">
    <source>
        <dbReference type="ARBA" id="ARBA00022692"/>
    </source>
</evidence>
<feature type="transmembrane region" description="Helical" evidence="11">
    <location>
        <begin position="163"/>
        <end position="184"/>
    </location>
</feature>
<keyword evidence="6 11" id="KW-1133">Transmembrane helix</keyword>
<dbReference type="GO" id="GO:0008444">
    <property type="term" value="F:CDP-diacylglycerol-glycerol-3-phosphate 3-phosphatidyltransferase activity"/>
    <property type="evidence" value="ECO:0007669"/>
    <property type="project" value="InterPro"/>
</dbReference>
<accession>A0A6J7C3C3</accession>
<evidence type="ECO:0000313" key="16">
    <source>
        <dbReference type="EMBL" id="CAB4932774.1"/>
    </source>
</evidence>
<dbReference type="InterPro" id="IPR004570">
    <property type="entry name" value="Phosphatidylglycerol_P_synth"/>
</dbReference>
<evidence type="ECO:0000256" key="6">
    <source>
        <dbReference type="ARBA" id="ARBA00022989"/>
    </source>
</evidence>
<gene>
    <name evidence="13" type="ORF">UFOPK2656_01028</name>
    <name evidence="14" type="ORF">UFOPK3099_00937</name>
    <name evidence="15" type="ORF">UFOPK3267_02131</name>
    <name evidence="16" type="ORF">UFOPK3651_01596</name>
    <name evidence="17" type="ORF">UFOPK3931_03234</name>
    <name evidence="12" type="ORF">UFOPK4189_01417</name>
</gene>
<keyword evidence="5 11" id="KW-0812">Transmembrane</keyword>
<dbReference type="EMBL" id="CAFAAV010000055">
    <property type="protein sequence ID" value="CAB4814077.1"/>
    <property type="molecule type" value="Genomic_DNA"/>
</dbReference>
<proteinExistence type="inferred from homology"/>
<evidence type="ECO:0000256" key="10">
    <source>
        <dbReference type="ARBA" id="ARBA00023264"/>
    </source>
</evidence>
<dbReference type="Gene3D" id="1.20.120.1760">
    <property type="match status" value="1"/>
</dbReference>
<dbReference type="EMBL" id="CAFBMT010000007">
    <property type="protein sequence ID" value="CAB4932774.1"/>
    <property type="molecule type" value="Genomic_DNA"/>
</dbReference>
<dbReference type="InterPro" id="IPR050324">
    <property type="entry name" value="CDP-alcohol_PTase-I"/>
</dbReference>
<dbReference type="GO" id="GO:0016020">
    <property type="term" value="C:membrane"/>
    <property type="evidence" value="ECO:0007669"/>
    <property type="project" value="UniProtKB-SubCell"/>
</dbReference>
<comment type="similarity">
    <text evidence="2">Belongs to the CDP-alcohol phosphatidyltransferase class-I family.</text>
</comment>
<evidence type="ECO:0000256" key="2">
    <source>
        <dbReference type="ARBA" id="ARBA00010441"/>
    </source>
</evidence>
<dbReference type="InterPro" id="IPR048254">
    <property type="entry name" value="CDP_ALCOHOL_P_TRANSF_CS"/>
</dbReference>
<evidence type="ECO:0000313" key="12">
    <source>
        <dbReference type="EMBL" id="CAB4363641.1"/>
    </source>
</evidence>
<dbReference type="EMBL" id="CAFBIY010000135">
    <property type="protein sequence ID" value="CAB4852512.1"/>
    <property type="molecule type" value="Genomic_DNA"/>
</dbReference>
<dbReference type="EMBL" id="CAESGF010000007">
    <property type="protein sequence ID" value="CAB4363641.1"/>
    <property type="molecule type" value="Genomic_DNA"/>
</dbReference>
<evidence type="ECO:0000256" key="1">
    <source>
        <dbReference type="ARBA" id="ARBA00004141"/>
    </source>
</evidence>
<feature type="transmembrane region" description="Helical" evidence="11">
    <location>
        <begin position="82"/>
        <end position="101"/>
    </location>
</feature>
<evidence type="ECO:0000256" key="4">
    <source>
        <dbReference type="ARBA" id="ARBA00022679"/>
    </source>
</evidence>
<dbReference type="PANTHER" id="PTHR14269:SF62">
    <property type="entry name" value="CDP-DIACYLGLYCEROL--GLYCEROL-3-PHOSPHATE 3-PHOSPHATIDYLTRANSFERASE 1, CHLOROPLASTIC"/>
    <property type="match status" value="1"/>
</dbReference>
<organism evidence="15">
    <name type="scientific">freshwater metagenome</name>
    <dbReference type="NCBI Taxonomy" id="449393"/>
    <lineage>
        <taxon>unclassified sequences</taxon>
        <taxon>metagenomes</taxon>
        <taxon>ecological metagenomes</taxon>
    </lineage>
</organism>
<keyword evidence="3" id="KW-0444">Lipid biosynthesis</keyword>
<evidence type="ECO:0000313" key="14">
    <source>
        <dbReference type="EMBL" id="CAB4814077.1"/>
    </source>
</evidence>
<feature type="transmembrane region" description="Helical" evidence="11">
    <location>
        <begin position="107"/>
        <end position="125"/>
    </location>
</feature>
<feature type="transmembrane region" description="Helical" evidence="11">
    <location>
        <begin position="12"/>
        <end position="36"/>
    </location>
</feature>
<dbReference type="Pfam" id="PF01066">
    <property type="entry name" value="CDP-OH_P_transf"/>
    <property type="match status" value="1"/>
</dbReference>
<evidence type="ECO:0000256" key="3">
    <source>
        <dbReference type="ARBA" id="ARBA00022516"/>
    </source>
</evidence>
<dbReference type="InterPro" id="IPR000462">
    <property type="entry name" value="CDP-OH_P_trans"/>
</dbReference>